<keyword evidence="2" id="KW-0614">Plasmid</keyword>
<keyword evidence="2" id="KW-0808">Transferase</keyword>
<accession>A0A6M4NPK8</accession>
<evidence type="ECO:0000313" key="2">
    <source>
        <dbReference type="EMBL" id="QJR99739.1"/>
    </source>
</evidence>
<dbReference type="Gene3D" id="3.40.50.300">
    <property type="entry name" value="P-loop containing nucleotide triphosphate hydrolases"/>
    <property type="match status" value="1"/>
</dbReference>
<geneLocation type="plasmid" evidence="2">
    <name>p717068-IMP</name>
</geneLocation>
<name>A0A6M4NPK8_AERCA</name>
<dbReference type="GO" id="GO:0016301">
    <property type="term" value="F:kinase activity"/>
    <property type="evidence" value="ECO:0007669"/>
    <property type="project" value="UniProtKB-KW"/>
</dbReference>
<gene>
    <name evidence="2" type="primary">coaE</name>
</gene>
<keyword evidence="2" id="KW-0418">Kinase</keyword>
<dbReference type="SUPFAM" id="SSF52540">
    <property type="entry name" value="P-loop containing nucleoside triphosphate hydrolases"/>
    <property type="match status" value="1"/>
</dbReference>
<dbReference type="Pfam" id="PF13521">
    <property type="entry name" value="AAA_28"/>
    <property type="match status" value="1"/>
</dbReference>
<evidence type="ECO:0000259" key="1">
    <source>
        <dbReference type="Pfam" id="PF13521"/>
    </source>
</evidence>
<sequence length="198" mass="22181">MRIGICGAHRTGKTTLARALAESTGLTLMDAGVSAVFRELGLEPSRTLSFADRMRVQDAILAKYLDLMAGAENVIIDRTPIDFIGYLLADLNQDHYQEEGASQWVMEYIERCIEVARQTMSLIVFVSPGIPLEMAEGKGLVDPGYIRAVNWLMRGALVDSGVTYGYLPPSYTDLDMRREWVEAMLQLRFQFKALKPKK</sequence>
<protein>
    <submittedName>
        <fullName evidence="2">Dephospho-CoA kinase</fullName>
    </submittedName>
</protein>
<dbReference type="InterPro" id="IPR038727">
    <property type="entry name" value="NadR/Ttd14_AAA_dom"/>
</dbReference>
<feature type="domain" description="NadR/Ttd14 AAA" evidence="1">
    <location>
        <begin position="2"/>
        <end position="128"/>
    </location>
</feature>
<proteinExistence type="predicted"/>
<dbReference type="EMBL" id="MN629346">
    <property type="protein sequence ID" value="QJR99739.1"/>
    <property type="molecule type" value="Genomic_DNA"/>
</dbReference>
<dbReference type="RefSeq" id="WP_181715874.1">
    <property type="nucleotide sequence ID" value="NZ_CP066814.1"/>
</dbReference>
<reference evidence="2" key="1">
    <citation type="submission" date="2019-10" db="EMBL/GenBank/DDBJ databases">
        <authorList>
            <person name="Zhou D."/>
            <person name="Cheng Q."/>
        </authorList>
    </citation>
    <scope>NUCLEOTIDE SEQUENCE</scope>
    <source>
        <strain evidence="2">1507-17068</strain>
        <plasmid evidence="2">p717068-IMP</plasmid>
    </source>
</reference>
<dbReference type="AlphaFoldDB" id="A0A6M4NPK8"/>
<dbReference type="InterPro" id="IPR027417">
    <property type="entry name" value="P-loop_NTPase"/>
</dbReference>
<organism evidence="2">
    <name type="scientific">Aeromonas caviae</name>
    <name type="common">Aeromonas punctata</name>
    <dbReference type="NCBI Taxonomy" id="648"/>
    <lineage>
        <taxon>Bacteria</taxon>
        <taxon>Pseudomonadati</taxon>
        <taxon>Pseudomonadota</taxon>
        <taxon>Gammaproteobacteria</taxon>
        <taxon>Aeromonadales</taxon>
        <taxon>Aeromonadaceae</taxon>
        <taxon>Aeromonas</taxon>
    </lineage>
</organism>